<gene>
    <name evidence="2" type="ORF">EZ242_14880</name>
</gene>
<sequence>MKILPEKALDTRLAEGVARHGFRKWYERQLLSSHGHMLLALLSFFAMLASVEAFAGGSGGERLLDALMGLACGAIALWALRRYLYLLMRAEALAHQANCAECGEYGRFQVTGEDRRARMTQVRCRRCDHPWVIADD</sequence>
<name>A0A4Z0BLK9_9BURK</name>
<dbReference type="EMBL" id="SMLL01000005">
    <property type="protein sequence ID" value="TFY98798.1"/>
    <property type="molecule type" value="Genomic_DNA"/>
</dbReference>
<evidence type="ECO:0000313" key="3">
    <source>
        <dbReference type="Proteomes" id="UP000297564"/>
    </source>
</evidence>
<dbReference type="RefSeq" id="WP_135285948.1">
    <property type="nucleotide sequence ID" value="NZ_SMLL01000005.1"/>
</dbReference>
<dbReference type="OrthoDB" id="8857517at2"/>
<proteinExistence type="predicted"/>
<evidence type="ECO:0000313" key="2">
    <source>
        <dbReference type="EMBL" id="TFY98798.1"/>
    </source>
</evidence>
<feature type="transmembrane region" description="Helical" evidence="1">
    <location>
        <begin position="63"/>
        <end position="80"/>
    </location>
</feature>
<keyword evidence="3" id="KW-1185">Reference proteome</keyword>
<evidence type="ECO:0000256" key="1">
    <source>
        <dbReference type="SAM" id="Phobius"/>
    </source>
</evidence>
<keyword evidence="1" id="KW-1133">Transmembrane helix</keyword>
<reference evidence="2 3" key="1">
    <citation type="submission" date="2019-03" db="EMBL/GenBank/DDBJ databases">
        <title>Ramlibacter rhizophilus CCTCC AB2015357, whole genome shotgun sequence.</title>
        <authorList>
            <person name="Zhang X."/>
            <person name="Feng G."/>
            <person name="Zhu H."/>
        </authorList>
    </citation>
    <scope>NUCLEOTIDE SEQUENCE [LARGE SCALE GENOMIC DNA]</scope>
    <source>
        <strain evidence="2 3">CCTCC AB2015357</strain>
    </source>
</reference>
<dbReference type="Proteomes" id="UP000297564">
    <property type="component" value="Unassembled WGS sequence"/>
</dbReference>
<organism evidence="2 3">
    <name type="scientific">Ramlibacter rhizophilus</name>
    <dbReference type="NCBI Taxonomy" id="1781167"/>
    <lineage>
        <taxon>Bacteria</taxon>
        <taxon>Pseudomonadati</taxon>
        <taxon>Pseudomonadota</taxon>
        <taxon>Betaproteobacteria</taxon>
        <taxon>Burkholderiales</taxon>
        <taxon>Comamonadaceae</taxon>
        <taxon>Ramlibacter</taxon>
    </lineage>
</organism>
<feature type="transmembrane region" description="Helical" evidence="1">
    <location>
        <begin position="38"/>
        <end position="57"/>
    </location>
</feature>
<protein>
    <submittedName>
        <fullName evidence="2">Uncharacterized protein</fullName>
    </submittedName>
</protein>
<comment type="caution">
    <text evidence="2">The sequence shown here is derived from an EMBL/GenBank/DDBJ whole genome shotgun (WGS) entry which is preliminary data.</text>
</comment>
<accession>A0A4Z0BLK9</accession>
<keyword evidence="1" id="KW-0812">Transmembrane</keyword>
<keyword evidence="1" id="KW-0472">Membrane</keyword>
<dbReference type="AlphaFoldDB" id="A0A4Z0BLK9"/>